<name>A0A6H0XXU6_9PEZI</name>
<proteinExistence type="predicted"/>
<dbReference type="SUPFAM" id="SSF47616">
    <property type="entry name" value="GST C-terminal domain-like"/>
    <property type="match status" value="1"/>
</dbReference>
<dbReference type="Pfam" id="PF13409">
    <property type="entry name" value="GST_N_2"/>
    <property type="match status" value="1"/>
</dbReference>
<keyword evidence="4" id="KW-1185">Reference proteome</keyword>
<dbReference type="EMBL" id="CP051141">
    <property type="protein sequence ID" value="QIW99553.1"/>
    <property type="molecule type" value="Genomic_DNA"/>
</dbReference>
<accession>A0A6H0XXU6</accession>
<dbReference type="Pfam" id="PF22041">
    <property type="entry name" value="GST_C_7"/>
    <property type="match status" value="1"/>
</dbReference>
<feature type="domain" description="Glutathione S-transferase UstS-like C-terminal" evidence="2">
    <location>
        <begin position="142"/>
        <end position="264"/>
    </location>
</feature>
<dbReference type="InterPro" id="IPR036282">
    <property type="entry name" value="Glutathione-S-Trfase_C_sf"/>
</dbReference>
<dbReference type="AlphaFoldDB" id="A0A6H0XXU6"/>
<dbReference type="InterPro" id="IPR036249">
    <property type="entry name" value="Thioredoxin-like_sf"/>
</dbReference>
<dbReference type="Proteomes" id="UP000503462">
    <property type="component" value="Chromosome 3"/>
</dbReference>
<feature type="domain" description="GST N-terminal" evidence="1">
    <location>
        <begin position="51"/>
        <end position="122"/>
    </location>
</feature>
<dbReference type="Gene3D" id="3.40.30.10">
    <property type="entry name" value="Glutaredoxin"/>
    <property type="match status" value="1"/>
</dbReference>
<evidence type="ECO:0000259" key="2">
    <source>
        <dbReference type="Pfam" id="PF22041"/>
    </source>
</evidence>
<dbReference type="InterPro" id="IPR054416">
    <property type="entry name" value="GST_UstS-like_C"/>
</dbReference>
<evidence type="ECO:0000313" key="3">
    <source>
        <dbReference type="EMBL" id="QIW99553.1"/>
    </source>
</evidence>
<dbReference type="OrthoDB" id="4951845at2759"/>
<dbReference type="SUPFAM" id="SSF52833">
    <property type="entry name" value="Thioredoxin-like"/>
    <property type="match status" value="1"/>
</dbReference>
<organism evidence="3 4">
    <name type="scientific">Peltaster fructicola</name>
    <dbReference type="NCBI Taxonomy" id="286661"/>
    <lineage>
        <taxon>Eukaryota</taxon>
        <taxon>Fungi</taxon>
        <taxon>Dikarya</taxon>
        <taxon>Ascomycota</taxon>
        <taxon>Pezizomycotina</taxon>
        <taxon>Dothideomycetes</taxon>
        <taxon>Dothideomycetes incertae sedis</taxon>
        <taxon>Peltaster</taxon>
    </lineage>
</organism>
<evidence type="ECO:0000259" key="1">
    <source>
        <dbReference type="Pfam" id="PF13409"/>
    </source>
</evidence>
<reference evidence="3 4" key="1">
    <citation type="journal article" date="2016" name="Sci. Rep.">
        <title>Peltaster fructicola genome reveals evolution from an invasive phytopathogen to an ectophytic parasite.</title>
        <authorList>
            <person name="Xu C."/>
            <person name="Chen H."/>
            <person name="Gleason M.L."/>
            <person name="Xu J.R."/>
            <person name="Liu H."/>
            <person name="Zhang R."/>
            <person name="Sun G."/>
        </authorList>
    </citation>
    <scope>NUCLEOTIDE SEQUENCE [LARGE SCALE GENOMIC DNA]</scope>
    <source>
        <strain evidence="3 4">LNHT1506</strain>
    </source>
</reference>
<dbReference type="InterPro" id="IPR004045">
    <property type="entry name" value="Glutathione_S-Trfase_N"/>
</dbReference>
<sequence>MRVSHLHQFLFSNTFEQSPITNLLSRSSSPVMSASIVLYDFDNRAQPQTCWSYNVWKTRLVLNYKNIPYTTIWTNHTALGSTLAATGLPPKTNGSPYTVPTIRCSDASMVTESAVIAAKLEELHPSPTIHLDESLQAAAEKVNGSIAMPLFAEYMPRLGRDIIPDEALADFRASREKRFGMNLEELQRVKGGEKAWQAARPGIDSMKALLSEHKVDEGPFIRGSQVCYADFLLLALIESFRRVGEDLFERLASQDTSIQRIYDAGKQWLQQDN</sequence>
<dbReference type="Gene3D" id="1.20.1050.10">
    <property type="match status" value="1"/>
</dbReference>
<evidence type="ECO:0000313" key="4">
    <source>
        <dbReference type="Proteomes" id="UP000503462"/>
    </source>
</evidence>
<gene>
    <name evidence="3" type="ORF">AMS68_005071</name>
</gene>
<protein>
    <submittedName>
        <fullName evidence="3">Uncharacterized protein</fullName>
    </submittedName>
</protein>